<accession>A0A0C9TTK1</accession>
<reference evidence="1 2" key="1">
    <citation type="submission" date="2014-06" db="EMBL/GenBank/DDBJ databases">
        <authorList>
            <consortium name="DOE Joint Genome Institute"/>
            <person name="Kuo A."/>
            <person name="Kohler A."/>
            <person name="Nagy L.G."/>
            <person name="Floudas D."/>
            <person name="Copeland A."/>
            <person name="Barry K.W."/>
            <person name="Cichocki N."/>
            <person name="Veneault-Fourrey C."/>
            <person name="LaButti K."/>
            <person name="Lindquist E.A."/>
            <person name="Lipzen A."/>
            <person name="Lundell T."/>
            <person name="Morin E."/>
            <person name="Murat C."/>
            <person name="Sun H."/>
            <person name="Tunlid A."/>
            <person name="Henrissat B."/>
            <person name="Grigoriev I.V."/>
            <person name="Hibbett D.S."/>
            <person name="Martin F."/>
            <person name="Nordberg H.P."/>
            <person name="Cantor M.N."/>
            <person name="Hua S.X."/>
        </authorList>
    </citation>
    <scope>NUCLEOTIDE SEQUENCE [LARGE SCALE GENOMIC DNA]</scope>
    <source>
        <strain evidence="1 2">ATCC 200175</strain>
    </source>
</reference>
<keyword evidence="2" id="KW-1185">Reference proteome</keyword>
<protein>
    <submittedName>
        <fullName evidence="1">Uncharacterized protein</fullName>
    </submittedName>
</protein>
<dbReference type="HOGENOM" id="CLU_1750286_0_0_1"/>
<dbReference type="AlphaFoldDB" id="A0A0C9TTK1"/>
<organism evidence="1 2">
    <name type="scientific">Paxillus involutus ATCC 200175</name>
    <dbReference type="NCBI Taxonomy" id="664439"/>
    <lineage>
        <taxon>Eukaryota</taxon>
        <taxon>Fungi</taxon>
        <taxon>Dikarya</taxon>
        <taxon>Basidiomycota</taxon>
        <taxon>Agaricomycotina</taxon>
        <taxon>Agaricomycetes</taxon>
        <taxon>Agaricomycetidae</taxon>
        <taxon>Boletales</taxon>
        <taxon>Paxilineae</taxon>
        <taxon>Paxillaceae</taxon>
        <taxon>Paxillus</taxon>
    </lineage>
</organism>
<dbReference type="Proteomes" id="UP000053647">
    <property type="component" value="Unassembled WGS sequence"/>
</dbReference>
<proteinExistence type="predicted"/>
<reference evidence="2" key="2">
    <citation type="submission" date="2015-01" db="EMBL/GenBank/DDBJ databases">
        <title>Evolutionary Origins and Diversification of the Mycorrhizal Mutualists.</title>
        <authorList>
            <consortium name="DOE Joint Genome Institute"/>
            <consortium name="Mycorrhizal Genomics Consortium"/>
            <person name="Kohler A."/>
            <person name="Kuo A."/>
            <person name="Nagy L.G."/>
            <person name="Floudas D."/>
            <person name="Copeland A."/>
            <person name="Barry K.W."/>
            <person name="Cichocki N."/>
            <person name="Veneault-Fourrey C."/>
            <person name="LaButti K."/>
            <person name="Lindquist E.A."/>
            <person name="Lipzen A."/>
            <person name="Lundell T."/>
            <person name="Morin E."/>
            <person name="Murat C."/>
            <person name="Riley R."/>
            <person name="Ohm R."/>
            <person name="Sun H."/>
            <person name="Tunlid A."/>
            <person name="Henrissat B."/>
            <person name="Grigoriev I.V."/>
            <person name="Hibbett D.S."/>
            <person name="Martin F."/>
        </authorList>
    </citation>
    <scope>NUCLEOTIDE SEQUENCE [LARGE SCALE GENOMIC DNA]</scope>
    <source>
        <strain evidence="2">ATCC 200175</strain>
    </source>
</reference>
<dbReference type="EMBL" id="KN819350">
    <property type="protein sequence ID" value="KIJ13568.1"/>
    <property type="molecule type" value="Genomic_DNA"/>
</dbReference>
<sequence length="149" mass="16512">MTQYNDTESDWAWIPVLPKPLASQPPNCRGHGGRRCPRQLEHGIGGRVLRFGDSSFPGVVPIQHRRSSIPMQTTSHLGSHGYAKVREGIVTLQHLHYSNLDIGLRGPPLAFFASALPENHPELSFILDNVEEHTSKMVMTPETTPSVTI</sequence>
<evidence type="ECO:0000313" key="2">
    <source>
        <dbReference type="Proteomes" id="UP000053647"/>
    </source>
</evidence>
<evidence type="ECO:0000313" key="1">
    <source>
        <dbReference type="EMBL" id="KIJ13568.1"/>
    </source>
</evidence>
<gene>
    <name evidence="1" type="ORF">PAXINDRAFT_13533</name>
</gene>
<dbReference type="OrthoDB" id="3227768at2759"/>
<name>A0A0C9TTK1_PAXIN</name>